<dbReference type="Proteomes" id="UP001470288">
    <property type="component" value="Unassembled WGS sequence"/>
</dbReference>
<feature type="domain" description="RNA polymerase sigma-70" evidence="1">
    <location>
        <begin position="139"/>
        <end position="152"/>
    </location>
</feature>
<dbReference type="InterPro" id="IPR013325">
    <property type="entry name" value="RNA_pol_sigma_r2"/>
</dbReference>
<evidence type="ECO:0000313" key="2">
    <source>
        <dbReference type="EMBL" id="MEQ2579771.1"/>
    </source>
</evidence>
<dbReference type="PROSITE" id="PS00715">
    <property type="entry name" value="SIGMA70_1"/>
    <property type="match status" value="1"/>
</dbReference>
<gene>
    <name evidence="2" type="ORF">WMO62_13220</name>
</gene>
<keyword evidence="3" id="KW-1185">Reference proteome</keyword>
<dbReference type="InterPro" id="IPR036388">
    <property type="entry name" value="WH-like_DNA-bd_sf"/>
</dbReference>
<dbReference type="InterPro" id="IPR050239">
    <property type="entry name" value="Sigma-70_RNA_pol_init_factors"/>
</dbReference>
<dbReference type="SUPFAM" id="SSF88659">
    <property type="entry name" value="Sigma3 and sigma4 domains of RNA polymerase sigma factors"/>
    <property type="match status" value="1"/>
</dbReference>
<comment type="caution">
    <text evidence="2">The sequence shown here is derived from an EMBL/GenBank/DDBJ whole genome shotgun (WGS) entry which is preliminary data.</text>
</comment>
<dbReference type="EMBL" id="JBBMFC010000027">
    <property type="protein sequence ID" value="MEQ2579771.1"/>
    <property type="molecule type" value="Genomic_DNA"/>
</dbReference>
<dbReference type="PANTHER" id="PTHR30603:SF60">
    <property type="entry name" value="RNA POLYMERASE SIGMA FACTOR RPOD"/>
    <property type="match status" value="1"/>
</dbReference>
<accession>A0ABV1I3K3</accession>
<evidence type="ECO:0000259" key="1">
    <source>
        <dbReference type="PROSITE" id="PS00715"/>
    </source>
</evidence>
<protein>
    <submittedName>
        <fullName evidence="2">Sigma-70 domain-containing protein</fullName>
    </submittedName>
</protein>
<sequence>MDQQTKFKTALAALAASAETKDRKLTKADVKEFLEDMDLGEEQMKLVYAYLASKHIHVEGAELPKVEDTPYSQEEQEFLKQYEKDRKAFRQCAEEEKVGLFAKAADGDVQAKHRLAEHYMNWVLEIAEDYAHRGMMIQDLIQEGNIGLLIGLDTLGLMEEGLTSEEHLEKEIRHAIRSALDEQEGEKSTGDEITEKLNKMADAISELTEDLGRQVSPDELSLYLDMSLEEIEDLLRIAGETIEVADSQKA</sequence>
<dbReference type="Gene3D" id="1.10.10.10">
    <property type="entry name" value="Winged helix-like DNA-binding domain superfamily/Winged helix DNA-binding domain"/>
    <property type="match status" value="1"/>
</dbReference>
<reference evidence="2 3" key="1">
    <citation type="submission" date="2024-03" db="EMBL/GenBank/DDBJ databases">
        <title>Human intestinal bacterial collection.</title>
        <authorList>
            <person name="Pauvert C."/>
            <person name="Hitch T.C.A."/>
            <person name="Clavel T."/>
        </authorList>
    </citation>
    <scope>NUCLEOTIDE SEQUENCE [LARGE SCALE GENOMIC DNA]</scope>
    <source>
        <strain evidence="2 3">CLA-AA-H78B</strain>
    </source>
</reference>
<organism evidence="2 3">
    <name type="scientific">Hominiventricola aquisgranensis</name>
    <dbReference type="NCBI Taxonomy" id="3133164"/>
    <lineage>
        <taxon>Bacteria</taxon>
        <taxon>Bacillati</taxon>
        <taxon>Bacillota</taxon>
        <taxon>Clostridia</taxon>
        <taxon>Lachnospirales</taxon>
        <taxon>Lachnospiraceae</taxon>
        <taxon>Hominiventricola</taxon>
    </lineage>
</organism>
<proteinExistence type="predicted"/>
<evidence type="ECO:0000313" key="3">
    <source>
        <dbReference type="Proteomes" id="UP001470288"/>
    </source>
</evidence>
<dbReference type="Pfam" id="PF04539">
    <property type="entry name" value="Sigma70_r3"/>
    <property type="match status" value="1"/>
</dbReference>
<name>A0ABV1I3K3_9FIRM</name>
<dbReference type="RefSeq" id="WP_349144935.1">
    <property type="nucleotide sequence ID" value="NZ_JBBMFC010000027.1"/>
</dbReference>
<dbReference type="Gene3D" id="1.20.120.1810">
    <property type="match status" value="1"/>
</dbReference>
<dbReference type="SUPFAM" id="SSF88946">
    <property type="entry name" value="Sigma2 domain of RNA polymerase sigma factors"/>
    <property type="match status" value="1"/>
</dbReference>
<dbReference type="InterPro" id="IPR007624">
    <property type="entry name" value="RNA_pol_sigma70_r3"/>
</dbReference>
<dbReference type="PANTHER" id="PTHR30603">
    <property type="entry name" value="RNA POLYMERASE SIGMA FACTOR RPO"/>
    <property type="match status" value="1"/>
</dbReference>
<dbReference type="InterPro" id="IPR013324">
    <property type="entry name" value="RNA_pol_sigma_r3/r4-like"/>
</dbReference>
<dbReference type="InterPro" id="IPR000943">
    <property type="entry name" value="RNA_pol_sigma70"/>
</dbReference>